<evidence type="ECO:0000256" key="2">
    <source>
        <dbReference type="ARBA" id="ARBA00006289"/>
    </source>
</evidence>
<dbReference type="GeneID" id="73466813"/>
<dbReference type="AlphaFoldDB" id="A0A8J5QS14"/>
<accession>A0A8J5QS14</accession>
<comment type="subcellular location">
    <subcellularLocation>
        <location evidence="1">Cytoplasm</location>
    </subcellularLocation>
</comment>
<comment type="similarity">
    <text evidence="2">Belongs to the MAK10 family.</text>
</comment>
<dbReference type="Pfam" id="PF25789">
    <property type="entry name" value="TPR_NAA35"/>
    <property type="match status" value="1"/>
</dbReference>
<keyword evidence="7" id="KW-1185">Reference proteome</keyword>
<sequence>MLTLDPLKIENDTENDTELIDITDSLFQSLLQITNNQVVKADQFELLEGTRALEVLNPRLDTGLITLDPHDYEFDCSAPQSIEVIINIQTKLLKCVVHWLMNESLPVTVLSCRYVQTMLENYLTKRSSIFDQCSFYSDRMEQKEEWGDTNGVEYMLVHKVLKVFCMGLCRFIGFVLQIAKTFLYEEEDITTRKMSLNFLEDVMPQFLIDEINDVIEWIIANEINQADVVITQLKVIICLLKIESSISSTQVQFLQPQPHDQIDLSLYSEGIAQITKLQSFTFDESIIPVGTFSKFIQVDMENKNIPLELPNIDFSIACKHLSGIFTTIKTFISKSNQISSINQLQDYLDYNITYPISTFSVFARGLFQYFFIRDDKSIFGSQEIYLPTLCLDMIENLVGGNTIILHNFPSQLSQLKEMTRMEILERYDQIWNDLEAGIFHNLTIYGSNPCRQQQLLSKGLLLWDTLQVSWESFEVEMYQNYKIGDEFVGTGANGGGELAISVTSYIYYTKIKMMIELLLNGFQLELYKPFETFLIYWYADYLLENLNDHLQNRLVQIIIGKIHHLETIIPKRIKKLKTGTKKDQLKQINKHNHEIILPKLTSTLNYNQDYLHPSYKSLQLLLKSTTSFLVALSKLHLIDFTQGPVNNLTSMESLYYLQSTKPDLHNNRNNLLRTLEILTAVKSGLAESKKGFKDVIQYIERNRSKHFLEDSTNIEEWYGGYLKSIEMLEENVAEVSRLISMYKNDLGAIKRDYKLVIESGVHRYIPKFSIIKKLD</sequence>
<evidence type="ECO:0000259" key="5">
    <source>
        <dbReference type="Pfam" id="PF25789"/>
    </source>
</evidence>
<keyword evidence="3" id="KW-0963">Cytoplasm</keyword>
<evidence type="ECO:0000313" key="7">
    <source>
        <dbReference type="Proteomes" id="UP000694255"/>
    </source>
</evidence>
<feature type="domain" description="NAA35-like N-terminal" evidence="4">
    <location>
        <begin position="36"/>
        <end position="208"/>
    </location>
</feature>
<dbReference type="EMBL" id="JAGSYN010000001">
    <property type="protein sequence ID" value="KAG7666448.1"/>
    <property type="molecule type" value="Genomic_DNA"/>
</dbReference>
<reference evidence="6 7" key="1">
    <citation type="journal article" date="2021" name="DNA Res.">
        <title>Genome analysis of Candida subhashii reveals its hybrid nature and dual mitochondrial genome conformations.</title>
        <authorList>
            <person name="Mixao V."/>
            <person name="Hegedusova E."/>
            <person name="Saus E."/>
            <person name="Pryszcz L.P."/>
            <person name="Cillingova A."/>
            <person name="Nosek J."/>
            <person name="Gabaldon T."/>
        </authorList>
    </citation>
    <scope>NUCLEOTIDE SEQUENCE [LARGE SCALE GENOMIC DNA]</scope>
    <source>
        <strain evidence="6 7">CBS 10753</strain>
    </source>
</reference>
<evidence type="ECO:0000259" key="4">
    <source>
        <dbReference type="Pfam" id="PF04112"/>
    </source>
</evidence>
<dbReference type="Proteomes" id="UP000694255">
    <property type="component" value="Unassembled WGS sequence"/>
</dbReference>
<proteinExistence type="inferred from homology"/>
<dbReference type="PANTHER" id="PTHR21373">
    <property type="entry name" value="GLUCOSE REPRESSIBLE PROTEIN MAK10"/>
    <property type="match status" value="1"/>
</dbReference>
<gene>
    <name evidence="6" type="ORF">J8A68_000012</name>
</gene>
<organism evidence="6 7">
    <name type="scientific">[Candida] subhashii</name>
    <dbReference type="NCBI Taxonomy" id="561895"/>
    <lineage>
        <taxon>Eukaryota</taxon>
        <taxon>Fungi</taxon>
        <taxon>Dikarya</taxon>
        <taxon>Ascomycota</taxon>
        <taxon>Saccharomycotina</taxon>
        <taxon>Pichiomycetes</taxon>
        <taxon>Debaryomycetaceae</taxon>
        <taxon>Spathaspora</taxon>
    </lineage>
</organism>
<dbReference type="OrthoDB" id="269405at2759"/>
<dbReference type="InterPro" id="IPR007244">
    <property type="entry name" value="Naa35_N"/>
</dbReference>
<feature type="domain" description="NAA35-like TPR repeats" evidence="5">
    <location>
        <begin position="337"/>
        <end position="642"/>
    </location>
</feature>
<dbReference type="Pfam" id="PF04112">
    <property type="entry name" value="Mak10"/>
    <property type="match status" value="1"/>
</dbReference>
<evidence type="ECO:0000313" key="6">
    <source>
        <dbReference type="EMBL" id="KAG7666448.1"/>
    </source>
</evidence>
<dbReference type="InterPro" id="IPR057982">
    <property type="entry name" value="TPR_NAA35"/>
</dbReference>
<dbReference type="InterPro" id="IPR057983">
    <property type="entry name" value="NAA35-like_N"/>
</dbReference>
<dbReference type="GO" id="GO:0031417">
    <property type="term" value="C:NatC complex"/>
    <property type="evidence" value="ECO:0007669"/>
    <property type="project" value="InterPro"/>
</dbReference>
<evidence type="ECO:0000256" key="3">
    <source>
        <dbReference type="ARBA" id="ARBA00022490"/>
    </source>
</evidence>
<dbReference type="PANTHER" id="PTHR21373:SF0">
    <property type="entry name" value="N-ALPHA-ACETYLTRANSFERASE 35, NATC AUXILIARY SUBUNIT"/>
    <property type="match status" value="1"/>
</dbReference>
<dbReference type="RefSeq" id="XP_049266676.1">
    <property type="nucleotide sequence ID" value="XM_049410398.1"/>
</dbReference>
<protein>
    <submittedName>
        <fullName evidence="6">MAK10</fullName>
    </submittedName>
</protein>
<comment type="caution">
    <text evidence="6">The sequence shown here is derived from an EMBL/GenBank/DDBJ whole genome shotgun (WGS) entry which is preliminary data.</text>
</comment>
<evidence type="ECO:0000256" key="1">
    <source>
        <dbReference type="ARBA" id="ARBA00004496"/>
    </source>
</evidence>
<name>A0A8J5QS14_9ASCO</name>